<name>A0A3B0QQY9_9ZZZZ</name>
<gene>
    <name evidence="1" type="ORF">MNBD_BACTEROID02-998</name>
</gene>
<reference evidence="1" key="1">
    <citation type="submission" date="2018-06" db="EMBL/GenBank/DDBJ databases">
        <authorList>
            <person name="Zhirakovskaya E."/>
        </authorList>
    </citation>
    <scope>NUCLEOTIDE SEQUENCE</scope>
</reference>
<evidence type="ECO:0008006" key="2">
    <source>
        <dbReference type="Google" id="ProtNLM"/>
    </source>
</evidence>
<dbReference type="AlphaFoldDB" id="A0A3B0QQY9"/>
<dbReference type="EMBL" id="UOEB01000130">
    <property type="protein sequence ID" value="VAV84114.1"/>
    <property type="molecule type" value="Genomic_DNA"/>
</dbReference>
<protein>
    <recommendedName>
        <fullName evidence="2">Glycine dehydrogenase</fullName>
    </recommendedName>
</protein>
<accession>A0A3B0QQY9</accession>
<sequence length="86" mass="10028">MNKKNKLFISCDEAGHICDKSQYNEASLWTKIKLSIHLIYCKVCRKYSRDNAKLTKIINTPKLDYLKASEKEALKSNFEKELSKNN</sequence>
<proteinExistence type="predicted"/>
<evidence type="ECO:0000313" key="1">
    <source>
        <dbReference type="EMBL" id="VAV84114.1"/>
    </source>
</evidence>
<organism evidence="1">
    <name type="scientific">hydrothermal vent metagenome</name>
    <dbReference type="NCBI Taxonomy" id="652676"/>
    <lineage>
        <taxon>unclassified sequences</taxon>
        <taxon>metagenomes</taxon>
        <taxon>ecological metagenomes</taxon>
    </lineage>
</organism>